<sequence length="48" mass="5527">MRKIDFTQPLKIERTRSPPVYFEVLRFCSAPSAQDDEAPRKPAHIARG</sequence>
<keyword evidence="2" id="KW-1185">Reference proteome</keyword>
<evidence type="ECO:0000313" key="1">
    <source>
        <dbReference type="EMBL" id="MEJ8826457.1"/>
    </source>
</evidence>
<dbReference type="Proteomes" id="UP001363010">
    <property type="component" value="Unassembled WGS sequence"/>
</dbReference>
<proteinExistence type="predicted"/>
<comment type="caution">
    <text evidence="1">The sequence shown here is derived from an EMBL/GenBank/DDBJ whole genome shotgun (WGS) entry which is preliminary data.</text>
</comment>
<reference evidence="1 2" key="1">
    <citation type="submission" date="2024-03" db="EMBL/GenBank/DDBJ databases">
        <title>Novel species of the genus Variovorax.</title>
        <authorList>
            <person name="Liu Q."/>
            <person name="Xin Y.-H."/>
        </authorList>
    </citation>
    <scope>NUCLEOTIDE SEQUENCE [LARGE SCALE GENOMIC DNA]</scope>
    <source>
        <strain evidence="1 2">KACC 18501</strain>
    </source>
</reference>
<protein>
    <submittedName>
        <fullName evidence="1">Uncharacterized protein</fullName>
    </submittedName>
</protein>
<dbReference type="RefSeq" id="WP_340367492.1">
    <property type="nucleotide sequence ID" value="NZ_JBBKZV010000034.1"/>
</dbReference>
<organism evidence="1 2">
    <name type="scientific">Variovorax humicola</name>
    <dbReference type="NCBI Taxonomy" id="1769758"/>
    <lineage>
        <taxon>Bacteria</taxon>
        <taxon>Pseudomonadati</taxon>
        <taxon>Pseudomonadota</taxon>
        <taxon>Betaproteobacteria</taxon>
        <taxon>Burkholderiales</taxon>
        <taxon>Comamonadaceae</taxon>
        <taxon>Variovorax</taxon>
    </lineage>
</organism>
<accession>A0ABU8W8T8</accession>
<gene>
    <name evidence="1" type="ORF">WKW80_31290</name>
</gene>
<name>A0ABU8W8T8_9BURK</name>
<evidence type="ECO:0000313" key="2">
    <source>
        <dbReference type="Proteomes" id="UP001363010"/>
    </source>
</evidence>
<dbReference type="EMBL" id="JBBKZV010000034">
    <property type="protein sequence ID" value="MEJ8826457.1"/>
    <property type="molecule type" value="Genomic_DNA"/>
</dbReference>